<name>A0A7S3UB41_9CHLO</name>
<feature type="domain" description="Ubiquitin-like" evidence="1">
    <location>
        <begin position="20"/>
        <end position="103"/>
    </location>
</feature>
<dbReference type="PROSITE" id="PS50053">
    <property type="entry name" value="UBIQUITIN_2"/>
    <property type="match status" value="1"/>
</dbReference>
<sequence length="128" mass="14602">MKVVVQPRLQKEKWSLYWKETMATKTELLDTFEGEYSDGTTVSDLKADVAKRMGWQPVDQLLRLEGFEEPWELAIYSGSDMDDQSTLAECGLSDGATVTTVRKFLVAEGWKVMCNEDEDESDTDEDDF</sequence>
<dbReference type="InterPro" id="IPR000626">
    <property type="entry name" value="Ubiquitin-like_dom"/>
</dbReference>
<dbReference type="AlphaFoldDB" id="A0A7S3UB41"/>
<dbReference type="EMBL" id="HBIS01000753">
    <property type="protein sequence ID" value="CAE0606832.1"/>
    <property type="molecule type" value="Transcribed_RNA"/>
</dbReference>
<proteinExistence type="predicted"/>
<dbReference type="SUPFAM" id="SSF54236">
    <property type="entry name" value="Ubiquitin-like"/>
    <property type="match status" value="1"/>
</dbReference>
<reference evidence="2" key="1">
    <citation type="submission" date="2021-01" db="EMBL/GenBank/DDBJ databases">
        <authorList>
            <person name="Corre E."/>
            <person name="Pelletier E."/>
            <person name="Niang G."/>
            <person name="Scheremetjew M."/>
            <person name="Finn R."/>
            <person name="Kale V."/>
            <person name="Holt S."/>
            <person name="Cochrane G."/>
            <person name="Meng A."/>
            <person name="Brown T."/>
            <person name="Cohen L."/>
        </authorList>
    </citation>
    <scope>NUCLEOTIDE SEQUENCE</scope>
    <source>
        <strain evidence="2">CCMP1897</strain>
    </source>
</reference>
<protein>
    <recommendedName>
        <fullName evidence="1">Ubiquitin-like domain-containing protein</fullName>
    </recommendedName>
</protein>
<accession>A0A7S3UB41</accession>
<gene>
    <name evidence="2" type="ORF">PSAL00342_LOCUS648</name>
</gene>
<evidence type="ECO:0000313" key="2">
    <source>
        <dbReference type="EMBL" id="CAE0606832.1"/>
    </source>
</evidence>
<organism evidence="2">
    <name type="scientific">Picocystis salinarum</name>
    <dbReference type="NCBI Taxonomy" id="88271"/>
    <lineage>
        <taxon>Eukaryota</taxon>
        <taxon>Viridiplantae</taxon>
        <taxon>Chlorophyta</taxon>
        <taxon>Picocystophyceae</taxon>
        <taxon>Picocystales</taxon>
        <taxon>Picocystaceae</taxon>
        <taxon>Picocystis</taxon>
    </lineage>
</organism>
<dbReference type="CDD" id="cd17039">
    <property type="entry name" value="Ubl_ubiquitin_like"/>
    <property type="match status" value="1"/>
</dbReference>
<dbReference type="InterPro" id="IPR029071">
    <property type="entry name" value="Ubiquitin-like_domsf"/>
</dbReference>
<dbReference type="Gene3D" id="3.10.20.90">
    <property type="entry name" value="Phosphatidylinositol 3-kinase Catalytic Subunit, Chain A, domain 1"/>
    <property type="match status" value="1"/>
</dbReference>
<evidence type="ECO:0000259" key="1">
    <source>
        <dbReference type="PROSITE" id="PS50053"/>
    </source>
</evidence>